<dbReference type="Proteomes" id="UP001420932">
    <property type="component" value="Unassembled WGS sequence"/>
</dbReference>
<keyword evidence="3" id="KW-1185">Reference proteome</keyword>
<comment type="caution">
    <text evidence="2">The sequence shown here is derived from an EMBL/GenBank/DDBJ whole genome shotgun (WGS) entry which is preliminary data.</text>
</comment>
<accession>A0AAP0PYN9</accession>
<organism evidence="2 3">
    <name type="scientific">Stephania yunnanensis</name>
    <dbReference type="NCBI Taxonomy" id="152371"/>
    <lineage>
        <taxon>Eukaryota</taxon>
        <taxon>Viridiplantae</taxon>
        <taxon>Streptophyta</taxon>
        <taxon>Embryophyta</taxon>
        <taxon>Tracheophyta</taxon>
        <taxon>Spermatophyta</taxon>
        <taxon>Magnoliopsida</taxon>
        <taxon>Ranunculales</taxon>
        <taxon>Menispermaceae</taxon>
        <taxon>Menispermoideae</taxon>
        <taxon>Cissampelideae</taxon>
        <taxon>Stephania</taxon>
    </lineage>
</organism>
<dbReference type="EMBL" id="JBBNAF010000003">
    <property type="protein sequence ID" value="KAK9160270.1"/>
    <property type="molecule type" value="Genomic_DNA"/>
</dbReference>
<feature type="region of interest" description="Disordered" evidence="1">
    <location>
        <begin position="29"/>
        <end position="53"/>
    </location>
</feature>
<dbReference type="AlphaFoldDB" id="A0AAP0PYN9"/>
<proteinExistence type="predicted"/>
<gene>
    <name evidence="2" type="ORF">Syun_006611</name>
</gene>
<feature type="compositionally biased region" description="Low complexity" evidence="1">
    <location>
        <begin position="29"/>
        <end position="38"/>
    </location>
</feature>
<evidence type="ECO:0000313" key="2">
    <source>
        <dbReference type="EMBL" id="KAK9160270.1"/>
    </source>
</evidence>
<name>A0AAP0PYN9_9MAGN</name>
<evidence type="ECO:0000313" key="3">
    <source>
        <dbReference type="Proteomes" id="UP001420932"/>
    </source>
</evidence>
<evidence type="ECO:0000256" key="1">
    <source>
        <dbReference type="SAM" id="MobiDB-lite"/>
    </source>
</evidence>
<sequence>MHGGEVVVKWCRGGSIRKMRYLCVLATSTSTSSTPSPSGKAFVPRAHVASTHK</sequence>
<reference evidence="2 3" key="1">
    <citation type="submission" date="2024-01" db="EMBL/GenBank/DDBJ databases">
        <title>Genome assemblies of Stephania.</title>
        <authorList>
            <person name="Yang L."/>
        </authorList>
    </citation>
    <scope>NUCLEOTIDE SEQUENCE [LARGE SCALE GENOMIC DNA]</scope>
    <source>
        <strain evidence="2">YNDBR</strain>
        <tissue evidence="2">Leaf</tissue>
    </source>
</reference>
<protein>
    <submittedName>
        <fullName evidence="2">Uncharacterized protein</fullName>
    </submittedName>
</protein>